<feature type="compositionally biased region" description="Polar residues" evidence="2">
    <location>
        <begin position="84"/>
        <end position="95"/>
    </location>
</feature>
<sequence length="312" mass="35691">MNSATNNVPFFMGNWRSGSDQQEVQLPNGRFTASHQPPYHIREHSETSLGGTEGDLHSAGNNVSFVPRYGRSSSGSFVHVPNSNAWNRPARTTQPRPDRPIDISGSEPEAWRLFEERVRTGPYGLNRFPTHPFSPMRVIVLNGDMARAVNPMLRQFIQQSPPRIRNQWQMQNAPQEDRSSFTQAEENDALKKLTKKIYSPKSRSRRWSIYYRDNASSKKEEQTNEDGKRCAICLEDFFANEEVLVTPCEHMFHEECIGPWLKDNGQCPICRFAISNRRAVPQSNINANLAADDLVSLMRAMEEAFEWLNVPH</sequence>
<dbReference type="InterPro" id="IPR051073">
    <property type="entry name" value="ZNRF3_Arkadia_E3_ligases"/>
</dbReference>
<dbReference type="GO" id="GO:0008270">
    <property type="term" value="F:zinc ion binding"/>
    <property type="evidence" value="ECO:0007669"/>
    <property type="project" value="UniProtKB-KW"/>
</dbReference>
<dbReference type="Gene3D" id="3.30.40.10">
    <property type="entry name" value="Zinc/RING finger domain, C3HC4 (zinc finger)"/>
    <property type="match status" value="1"/>
</dbReference>
<dbReference type="SUPFAM" id="SSF57850">
    <property type="entry name" value="RING/U-box"/>
    <property type="match status" value="1"/>
</dbReference>
<proteinExistence type="predicted"/>
<dbReference type="FunFam" id="3.30.40.10:FF:000468">
    <property type="entry name" value="RING/U-box superfamily protein"/>
    <property type="match status" value="1"/>
</dbReference>
<comment type="caution">
    <text evidence="4">The sequence shown here is derived from an EMBL/GenBank/DDBJ whole genome shotgun (WGS) entry which is preliminary data.</text>
</comment>
<keyword evidence="5" id="KW-1185">Reference proteome</keyword>
<feature type="region of interest" description="Disordered" evidence="2">
    <location>
        <begin position="1"/>
        <end position="22"/>
    </location>
</feature>
<dbReference type="SMART" id="SM00184">
    <property type="entry name" value="RING"/>
    <property type="match status" value="1"/>
</dbReference>
<feature type="region of interest" description="Disordered" evidence="2">
    <location>
        <begin position="84"/>
        <end position="104"/>
    </location>
</feature>
<feature type="domain" description="RING-type" evidence="3">
    <location>
        <begin position="230"/>
        <end position="271"/>
    </location>
</feature>
<gene>
    <name evidence="4" type="ORF">Scep_011703</name>
</gene>
<dbReference type="PANTHER" id="PTHR16200">
    <property type="entry name" value="RING ZINC FINGER"/>
    <property type="match status" value="1"/>
</dbReference>
<organism evidence="4 5">
    <name type="scientific">Stephania cephalantha</name>
    <dbReference type="NCBI Taxonomy" id="152367"/>
    <lineage>
        <taxon>Eukaryota</taxon>
        <taxon>Viridiplantae</taxon>
        <taxon>Streptophyta</taxon>
        <taxon>Embryophyta</taxon>
        <taxon>Tracheophyta</taxon>
        <taxon>Spermatophyta</taxon>
        <taxon>Magnoliopsida</taxon>
        <taxon>Ranunculales</taxon>
        <taxon>Menispermaceae</taxon>
        <taxon>Menispermoideae</taxon>
        <taxon>Cissampelideae</taxon>
        <taxon>Stephania</taxon>
    </lineage>
</organism>
<evidence type="ECO:0000313" key="4">
    <source>
        <dbReference type="EMBL" id="KAK9132175.1"/>
    </source>
</evidence>
<dbReference type="EMBL" id="JBBNAG010000005">
    <property type="protein sequence ID" value="KAK9132175.1"/>
    <property type="molecule type" value="Genomic_DNA"/>
</dbReference>
<protein>
    <recommendedName>
        <fullName evidence="3">RING-type domain-containing protein</fullName>
    </recommendedName>
</protein>
<keyword evidence="1" id="KW-0862">Zinc</keyword>
<keyword evidence="1" id="KW-0863">Zinc-finger</keyword>
<reference evidence="4 5" key="1">
    <citation type="submission" date="2024-01" db="EMBL/GenBank/DDBJ databases">
        <title>Genome assemblies of Stephania.</title>
        <authorList>
            <person name="Yang L."/>
        </authorList>
    </citation>
    <scope>NUCLEOTIDE SEQUENCE [LARGE SCALE GENOMIC DNA]</scope>
    <source>
        <strain evidence="4">JXDWG</strain>
        <tissue evidence="4">Leaf</tissue>
    </source>
</reference>
<evidence type="ECO:0000256" key="2">
    <source>
        <dbReference type="SAM" id="MobiDB-lite"/>
    </source>
</evidence>
<name>A0AAP0P8N5_9MAGN</name>
<dbReference type="InterPro" id="IPR001841">
    <property type="entry name" value="Znf_RING"/>
</dbReference>
<evidence type="ECO:0000313" key="5">
    <source>
        <dbReference type="Proteomes" id="UP001419268"/>
    </source>
</evidence>
<dbReference type="Proteomes" id="UP001419268">
    <property type="component" value="Unassembled WGS sequence"/>
</dbReference>
<dbReference type="Pfam" id="PF13639">
    <property type="entry name" value="zf-RING_2"/>
    <property type="match status" value="1"/>
</dbReference>
<evidence type="ECO:0000259" key="3">
    <source>
        <dbReference type="PROSITE" id="PS50089"/>
    </source>
</evidence>
<accession>A0AAP0P8N5</accession>
<evidence type="ECO:0000256" key="1">
    <source>
        <dbReference type="PROSITE-ProRule" id="PRU00175"/>
    </source>
</evidence>
<dbReference type="AlphaFoldDB" id="A0AAP0P8N5"/>
<keyword evidence="1" id="KW-0479">Metal-binding</keyword>
<dbReference type="InterPro" id="IPR013083">
    <property type="entry name" value="Znf_RING/FYVE/PHD"/>
</dbReference>
<dbReference type="PROSITE" id="PS50089">
    <property type="entry name" value="ZF_RING_2"/>
    <property type="match status" value="1"/>
</dbReference>